<gene>
    <name evidence="1" type="ORF">LF1_17460</name>
</gene>
<proteinExistence type="predicted"/>
<keyword evidence="2" id="KW-1185">Reference proteome</keyword>
<dbReference type="AlphaFoldDB" id="A0A5B1CDK6"/>
<reference evidence="1 2" key="1">
    <citation type="submission" date="2019-08" db="EMBL/GenBank/DDBJ databases">
        <title>Deep-cultivation of Planctomycetes and their phenomic and genomic characterization uncovers novel biology.</title>
        <authorList>
            <person name="Wiegand S."/>
            <person name="Jogler M."/>
            <person name="Boedeker C."/>
            <person name="Pinto D."/>
            <person name="Vollmers J."/>
            <person name="Rivas-Marin E."/>
            <person name="Kohn T."/>
            <person name="Peeters S.H."/>
            <person name="Heuer A."/>
            <person name="Rast P."/>
            <person name="Oberbeckmann S."/>
            <person name="Bunk B."/>
            <person name="Jeske O."/>
            <person name="Meyerdierks A."/>
            <person name="Storesund J.E."/>
            <person name="Kallscheuer N."/>
            <person name="Luecker S."/>
            <person name="Lage O.M."/>
            <person name="Pohl T."/>
            <person name="Merkel B.J."/>
            <person name="Hornburger P."/>
            <person name="Mueller R.-W."/>
            <person name="Bruemmer F."/>
            <person name="Labrenz M."/>
            <person name="Spormann A.M."/>
            <person name="Op Den Camp H."/>
            <person name="Overmann J."/>
            <person name="Amann R."/>
            <person name="Jetten M.S.M."/>
            <person name="Mascher T."/>
            <person name="Medema M.H."/>
            <person name="Devos D.P."/>
            <person name="Kaster A.-K."/>
            <person name="Ovreas L."/>
            <person name="Rohde M."/>
            <person name="Galperin M.Y."/>
            <person name="Jogler C."/>
        </authorList>
    </citation>
    <scope>NUCLEOTIDE SEQUENCE [LARGE SCALE GENOMIC DNA]</scope>
    <source>
        <strain evidence="1 2">LF1</strain>
    </source>
</reference>
<dbReference type="EMBL" id="VRLW01000001">
    <property type="protein sequence ID" value="KAA1259217.1"/>
    <property type="molecule type" value="Genomic_DNA"/>
</dbReference>
<dbReference type="Proteomes" id="UP000322699">
    <property type="component" value="Unassembled WGS sequence"/>
</dbReference>
<evidence type="ECO:0000313" key="2">
    <source>
        <dbReference type="Proteomes" id="UP000322699"/>
    </source>
</evidence>
<accession>A0A5B1CDK6</accession>
<protein>
    <submittedName>
        <fullName evidence="1">Uncharacterized protein</fullName>
    </submittedName>
</protein>
<sequence>MHCVLIADLAAMMSQHGPAILHGSDRVPAEAVSQYWSASRNRLELWHQTMARYRAAEDSGNVMQLKTWWQQHAGVMEEVLVTEMLTRVVAAIAAGLDAVQRVDEISPVTHAVYLSHLEARNRVQQIMLFGRGNSVSDAVRLNRLRRVVERWTDTMIGRLSIDMPDLTRYGINVELAKQHAKESRDFSVGVAGRTTTWLMNAAMRDALQRRTSQQTSLPGANHAVASSVAMMLRPDLFDSVGTLKSLWMHRLSSTTGQADRVLKELQHKDIDQAVTADGLEMTSGDFFSRWYF</sequence>
<comment type="caution">
    <text evidence="1">The sequence shown here is derived from an EMBL/GenBank/DDBJ whole genome shotgun (WGS) entry which is preliminary data.</text>
</comment>
<name>A0A5B1CDK6_9BACT</name>
<evidence type="ECO:0000313" key="1">
    <source>
        <dbReference type="EMBL" id="KAA1259217.1"/>
    </source>
</evidence>
<organism evidence="1 2">
    <name type="scientific">Rubripirellula obstinata</name>
    <dbReference type="NCBI Taxonomy" id="406547"/>
    <lineage>
        <taxon>Bacteria</taxon>
        <taxon>Pseudomonadati</taxon>
        <taxon>Planctomycetota</taxon>
        <taxon>Planctomycetia</taxon>
        <taxon>Pirellulales</taxon>
        <taxon>Pirellulaceae</taxon>
        <taxon>Rubripirellula</taxon>
    </lineage>
</organism>